<accession>A0A1H0LYI3</accession>
<keyword evidence="3" id="KW-1185">Reference proteome</keyword>
<keyword evidence="1" id="KW-0472">Membrane</keyword>
<feature type="transmembrane region" description="Helical" evidence="1">
    <location>
        <begin position="140"/>
        <end position="160"/>
    </location>
</feature>
<evidence type="ECO:0000256" key="1">
    <source>
        <dbReference type="SAM" id="Phobius"/>
    </source>
</evidence>
<dbReference type="Proteomes" id="UP000199073">
    <property type="component" value="Unassembled WGS sequence"/>
</dbReference>
<keyword evidence="1" id="KW-1133">Transmembrane helix</keyword>
<feature type="transmembrane region" description="Helical" evidence="1">
    <location>
        <begin position="20"/>
        <end position="46"/>
    </location>
</feature>
<evidence type="ECO:0000313" key="3">
    <source>
        <dbReference type="Proteomes" id="UP000199073"/>
    </source>
</evidence>
<feature type="transmembrane region" description="Helical" evidence="1">
    <location>
        <begin position="66"/>
        <end position="85"/>
    </location>
</feature>
<feature type="transmembrane region" description="Helical" evidence="1">
    <location>
        <begin position="205"/>
        <end position="226"/>
    </location>
</feature>
<sequence length="244" mass="27117">MIIRIFIGGFASLVAGMSYLTGLASLMTGLLIGFGAFSSFFLGLLFALPVESDRRIFPVYERVEAWPYFTVAAILLAMVVILFFYKGRKPDRQAVSACHFKYFLWGIGCYLATLFLSSVYWFPSDEKRIEMAASALTAEVLGGTCFYLAGVTASCVLFYLASRGGTEDKPDLMRRFVLAFFTFFQFDKLPLLVAYLLIYSPETEVIFPNIAGLALASYIPVGCFLLKTTLDAKQPEPGGKIDRF</sequence>
<protein>
    <submittedName>
        <fullName evidence="2">Uncharacterized protein</fullName>
    </submittedName>
</protein>
<dbReference type="EMBL" id="FNJI01000005">
    <property type="protein sequence ID" value="SDO73207.1"/>
    <property type="molecule type" value="Genomic_DNA"/>
</dbReference>
<dbReference type="OrthoDB" id="5431201at2"/>
<feature type="transmembrane region" description="Helical" evidence="1">
    <location>
        <begin position="172"/>
        <end position="199"/>
    </location>
</feature>
<name>A0A1H0LYI3_9BACT</name>
<organism evidence="2 3">
    <name type="scientific">Desulforhopalus singaporensis</name>
    <dbReference type="NCBI Taxonomy" id="91360"/>
    <lineage>
        <taxon>Bacteria</taxon>
        <taxon>Pseudomonadati</taxon>
        <taxon>Thermodesulfobacteriota</taxon>
        <taxon>Desulfobulbia</taxon>
        <taxon>Desulfobulbales</taxon>
        <taxon>Desulfocapsaceae</taxon>
        <taxon>Desulforhopalus</taxon>
    </lineage>
</organism>
<dbReference type="AlphaFoldDB" id="A0A1H0LYI3"/>
<feature type="transmembrane region" description="Helical" evidence="1">
    <location>
        <begin position="97"/>
        <end position="120"/>
    </location>
</feature>
<proteinExistence type="predicted"/>
<dbReference type="RefSeq" id="WP_092220214.1">
    <property type="nucleotide sequence ID" value="NZ_FNJI01000005.1"/>
</dbReference>
<reference evidence="2 3" key="1">
    <citation type="submission" date="2016-10" db="EMBL/GenBank/DDBJ databases">
        <authorList>
            <person name="de Groot N.N."/>
        </authorList>
    </citation>
    <scope>NUCLEOTIDE SEQUENCE [LARGE SCALE GENOMIC DNA]</scope>
    <source>
        <strain evidence="2 3">DSM 12130</strain>
    </source>
</reference>
<gene>
    <name evidence="2" type="ORF">SAMN05660330_00906</name>
</gene>
<keyword evidence="1" id="KW-0812">Transmembrane</keyword>
<evidence type="ECO:0000313" key="2">
    <source>
        <dbReference type="EMBL" id="SDO73207.1"/>
    </source>
</evidence>